<dbReference type="InterPro" id="IPR000092">
    <property type="entry name" value="Polyprenyl_synt"/>
</dbReference>
<sequence length="329" mass="37292">MIKDEIMQNNVNTNIFDTALEQVSLEVDRMLSASPWIIRSYTRHLARSTGKFIRAASVIACAQDEEGNIPDRAVKLAVAVEILHLATLVHDDIIDDADLRRGELTLQKKYGKRTAVICGDYLLCMALKLTASLSERSDADEYMDLQMPDYLSRVCLGELNQHVNNGNIDLSVHQYLRIISGKTAALFEACFFAGAALVTKDRQTLRKFARLGRNIGMIFQLTDDCMDFEETKEAVKKPVQSDYEQNVITLPLIHAFNNLPDFSLKAKEQKLSREEINEAVRNTGGLTYTRFVAGRYYNKSLELIRTLDITAEKADRLKMILDRSYRLIS</sequence>
<keyword evidence="4" id="KW-0479">Metal-binding</keyword>
<dbReference type="Proteomes" id="UP000664545">
    <property type="component" value="Unassembled WGS sequence"/>
</dbReference>
<keyword evidence="3 6" id="KW-0808">Transferase</keyword>
<dbReference type="AlphaFoldDB" id="A0A939DC75"/>
<dbReference type="SFLD" id="SFLDS00005">
    <property type="entry name" value="Isoprenoid_Synthase_Type_I"/>
    <property type="match status" value="1"/>
</dbReference>
<evidence type="ECO:0000256" key="1">
    <source>
        <dbReference type="ARBA" id="ARBA00001946"/>
    </source>
</evidence>
<reference evidence="7" key="1">
    <citation type="submission" date="2021-02" db="EMBL/GenBank/DDBJ databases">
        <title>Abyssanaerobacter marinus gen.nov., sp., nov, anaerobic bacterium isolated from the Onnuri vent field of Indian Ocean and suggestion of Mogibacteriaceae fam. nov., and proposal of reclassification of ambiguous this family's genus member.</title>
        <authorList>
            <person name="Kim Y.J."/>
            <person name="Yang J.-A."/>
        </authorList>
    </citation>
    <scope>NUCLEOTIDE SEQUENCE</scope>
    <source>
        <strain evidence="7">DSM 2634</strain>
    </source>
</reference>
<evidence type="ECO:0000256" key="5">
    <source>
        <dbReference type="ARBA" id="ARBA00022842"/>
    </source>
</evidence>
<evidence type="ECO:0000256" key="4">
    <source>
        <dbReference type="ARBA" id="ARBA00022723"/>
    </source>
</evidence>
<keyword evidence="5" id="KW-0460">Magnesium</keyword>
<name>A0A939DC75_CLOAM</name>
<dbReference type="PANTHER" id="PTHR12001:SF69">
    <property type="entry name" value="ALL TRANS-POLYPRENYL-DIPHOSPHATE SYNTHASE PDSS1"/>
    <property type="match status" value="1"/>
</dbReference>
<dbReference type="Gene3D" id="1.10.600.10">
    <property type="entry name" value="Farnesyl Diphosphate Synthase"/>
    <property type="match status" value="1"/>
</dbReference>
<organism evidence="7 8">
    <name type="scientific">Clostridium aminobutyricum</name>
    <dbReference type="NCBI Taxonomy" id="33953"/>
    <lineage>
        <taxon>Bacteria</taxon>
        <taxon>Bacillati</taxon>
        <taxon>Bacillota</taxon>
        <taxon>Clostridia</taxon>
        <taxon>Eubacteriales</taxon>
        <taxon>Clostridiaceae</taxon>
        <taxon>Clostridium</taxon>
    </lineage>
</organism>
<comment type="similarity">
    <text evidence="2 6">Belongs to the FPP/GGPP synthase family.</text>
</comment>
<dbReference type="InterPro" id="IPR033749">
    <property type="entry name" value="Polyprenyl_synt_CS"/>
</dbReference>
<dbReference type="GO" id="GO:0008299">
    <property type="term" value="P:isoprenoid biosynthetic process"/>
    <property type="evidence" value="ECO:0007669"/>
    <property type="project" value="InterPro"/>
</dbReference>
<dbReference type="PROSITE" id="PS00723">
    <property type="entry name" value="POLYPRENYL_SYNTHASE_1"/>
    <property type="match status" value="1"/>
</dbReference>
<dbReference type="GO" id="GO:0004659">
    <property type="term" value="F:prenyltransferase activity"/>
    <property type="evidence" value="ECO:0007669"/>
    <property type="project" value="InterPro"/>
</dbReference>
<evidence type="ECO:0000256" key="2">
    <source>
        <dbReference type="ARBA" id="ARBA00006706"/>
    </source>
</evidence>
<evidence type="ECO:0000313" key="8">
    <source>
        <dbReference type="Proteomes" id="UP000664545"/>
    </source>
</evidence>
<gene>
    <name evidence="7" type="ORF">JYB65_14665</name>
</gene>
<comment type="caution">
    <text evidence="7">The sequence shown here is derived from an EMBL/GenBank/DDBJ whole genome shotgun (WGS) entry which is preliminary data.</text>
</comment>
<dbReference type="InterPro" id="IPR008949">
    <property type="entry name" value="Isoprenoid_synthase_dom_sf"/>
</dbReference>
<protein>
    <submittedName>
        <fullName evidence="7">Polyprenyl synthetase family protein</fullName>
    </submittedName>
</protein>
<dbReference type="PANTHER" id="PTHR12001">
    <property type="entry name" value="GERANYLGERANYL PYROPHOSPHATE SYNTHASE"/>
    <property type="match status" value="1"/>
</dbReference>
<keyword evidence="8" id="KW-1185">Reference proteome</keyword>
<dbReference type="SUPFAM" id="SSF48576">
    <property type="entry name" value="Terpenoid synthases"/>
    <property type="match status" value="1"/>
</dbReference>
<dbReference type="GO" id="GO:0046872">
    <property type="term" value="F:metal ion binding"/>
    <property type="evidence" value="ECO:0007669"/>
    <property type="project" value="UniProtKB-KW"/>
</dbReference>
<evidence type="ECO:0000313" key="7">
    <source>
        <dbReference type="EMBL" id="MBN7774608.1"/>
    </source>
</evidence>
<evidence type="ECO:0000256" key="3">
    <source>
        <dbReference type="ARBA" id="ARBA00022679"/>
    </source>
</evidence>
<comment type="cofactor">
    <cofactor evidence="1">
        <name>Mg(2+)</name>
        <dbReference type="ChEBI" id="CHEBI:18420"/>
    </cofactor>
</comment>
<evidence type="ECO:0000256" key="6">
    <source>
        <dbReference type="RuleBase" id="RU004466"/>
    </source>
</evidence>
<dbReference type="CDD" id="cd00685">
    <property type="entry name" value="Trans_IPPS_HT"/>
    <property type="match status" value="1"/>
</dbReference>
<proteinExistence type="inferred from homology"/>
<accession>A0A939DC75</accession>
<dbReference type="Pfam" id="PF00348">
    <property type="entry name" value="polyprenyl_synt"/>
    <property type="match status" value="1"/>
</dbReference>
<dbReference type="EMBL" id="JAFJZZ010000012">
    <property type="protein sequence ID" value="MBN7774608.1"/>
    <property type="molecule type" value="Genomic_DNA"/>
</dbReference>